<dbReference type="GO" id="GO:0019005">
    <property type="term" value="C:SCF ubiquitin ligase complex"/>
    <property type="evidence" value="ECO:0007669"/>
    <property type="project" value="TreeGrafter"/>
</dbReference>
<organism evidence="2 3">
    <name type="scientific">Artemisia annua</name>
    <name type="common">Sweet wormwood</name>
    <dbReference type="NCBI Taxonomy" id="35608"/>
    <lineage>
        <taxon>Eukaryota</taxon>
        <taxon>Viridiplantae</taxon>
        <taxon>Streptophyta</taxon>
        <taxon>Embryophyta</taxon>
        <taxon>Tracheophyta</taxon>
        <taxon>Spermatophyta</taxon>
        <taxon>Magnoliopsida</taxon>
        <taxon>eudicotyledons</taxon>
        <taxon>Gunneridae</taxon>
        <taxon>Pentapetalae</taxon>
        <taxon>asterids</taxon>
        <taxon>campanulids</taxon>
        <taxon>Asterales</taxon>
        <taxon>Asteraceae</taxon>
        <taxon>Asteroideae</taxon>
        <taxon>Anthemideae</taxon>
        <taxon>Artemisiinae</taxon>
        <taxon>Artemisia</taxon>
    </lineage>
</organism>
<dbReference type="PANTHER" id="PTHR13318:SF190">
    <property type="entry name" value="PARTNER OF PAIRED, ISOFORM B"/>
    <property type="match status" value="1"/>
</dbReference>
<dbReference type="InterPro" id="IPR032675">
    <property type="entry name" value="LRR_dom_sf"/>
</dbReference>
<feature type="domain" description="Transport inhibitor response 1" evidence="1">
    <location>
        <begin position="43"/>
        <end position="86"/>
    </location>
</feature>
<dbReference type="GO" id="GO:0031146">
    <property type="term" value="P:SCF-dependent proteasomal ubiquitin-dependent protein catabolic process"/>
    <property type="evidence" value="ECO:0007669"/>
    <property type="project" value="TreeGrafter"/>
</dbReference>
<proteinExistence type="predicted"/>
<dbReference type="Pfam" id="PF18791">
    <property type="entry name" value="Transp_inhibit"/>
    <property type="match status" value="1"/>
</dbReference>
<dbReference type="AlphaFoldDB" id="A0A2U1LK59"/>
<protein>
    <recommendedName>
        <fullName evidence="1">Transport inhibitor response 1 domain-containing protein</fullName>
    </recommendedName>
</protein>
<dbReference type="Gene3D" id="3.80.10.10">
    <property type="entry name" value="Ribonuclease Inhibitor"/>
    <property type="match status" value="1"/>
</dbReference>
<reference evidence="2 3" key="1">
    <citation type="journal article" date="2018" name="Mol. Plant">
        <title>The genome of Artemisia annua provides insight into the evolution of Asteraceae family and artemisinin biosynthesis.</title>
        <authorList>
            <person name="Shen Q."/>
            <person name="Zhang L."/>
            <person name="Liao Z."/>
            <person name="Wang S."/>
            <person name="Yan T."/>
            <person name="Shi P."/>
            <person name="Liu M."/>
            <person name="Fu X."/>
            <person name="Pan Q."/>
            <person name="Wang Y."/>
            <person name="Lv Z."/>
            <person name="Lu X."/>
            <person name="Zhang F."/>
            <person name="Jiang W."/>
            <person name="Ma Y."/>
            <person name="Chen M."/>
            <person name="Hao X."/>
            <person name="Li L."/>
            <person name="Tang Y."/>
            <person name="Lv G."/>
            <person name="Zhou Y."/>
            <person name="Sun X."/>
            <person name="Brodelius P.E."/>
            <person name="Rose J.K.C."/>
            <person name="Tang K."/>
        </authorList>
    </citation>
    <scope>NUCLEOTIDE SEQUENCE [LARGE SCALE GENOMIC DNA]</scope>
    <source>
        <strain evidence="3">cv. Huhao1</strain>
        <tissue evidence="2">Leaf</tissue>
    </source>
</reference>
<dbReference type="InterPro" id="IPR041101">
    <property type="entry name" value="Transp_inhibit"/>
</dbReference>
<evidence type="ECO:0000313" key="2">
    <source>
        <dbReference type="EMBL" id="PWA49387.1"/>
    </source>
</evidence>
<keyword evidence="3" id="KW-1185">Reference proteome</keyword>
<dbReference type="Proteomes" id="UP000245207">
    <property type="component" value="Unassembled WGS sequence"/>
</dbReference>
<comment type="caution">
    <text evidence="2">The sequence shown here is derived from an EMBL/GenBank/DDBJ whole genome shotgun (WGS) entry which is preliminary data.</text>
</comment>
<sequence>MVGQYKTCFVSASIDQSLNFGNHTSNRVESQHAKLKKYLESAQSVKLKGYPKALMFTFELFKWGGYVTPWVKEIVENLKCLQCVKFKRMIVHDSDLEVLAEGCGEKLKVLKIEACSGFSTDGLLHIGRKCSGLRTLCLQTSFIDPNGAEWLHELALRNKCIESLNFYLTPLVNFDYEDLVLIAKNCSESLVSLKLRGCPRKYFVEIFRYVVNLEDFGGGAFIDEGEEYIDLKFPPKMRRVMWNHGTTLDIPIIRRFEHQLTKLDLIRSGFGGNEHIVLIHKCPNLEELYTKDTIGDFGIQVASHFCKKLRRIKIESSGQEGLDMDPARMSPFYIMIGSTKIVNPTEFVI</sequence>
<evidence type="ECO:0000313" key="3">
    <source>
        <dbReference type="Proteomes" id="UP000245207"/>
    </source>
</evidence>
<dbReference type="STRING" id="35608.A0A2U1LK59"/>
<name>A0A2U1LK59_ARTAN</name>
<dbReference type="SUPFAM" id="SSF52047">
    <property type="entry name" value="RNI-like"/>
    <property type="match status" value="1"/>
</dbReference>
<gene>
    <name evidence="2" type="ORF">CTI12_AA482210</name>
</gene>
<accession>A0A2U1LK59</accession>
<dbReference type="PANTHER" id="PTHR13318">
    <property type="entry name" value="PARTNER OF PAIRED, ISOFORM B-RELATED"/>
    <property type="match status" value="1"/>
</dbReference>
<evidence type="ECO:0000259" key="1">
    <source>
        <dbReference type="Pfam" id="PF18791"/>
    </source>
</evidence>
<dbReference type="EMBL" id="PKPP01008961">
    <property type="protein sequence ID" value="PWA49387.1"/>
    <property type="molecule type" value="Genomic_DNA"/>
</dbReference>